<evidence type="ECO:0000256" key="2">
    <source>
        <dbReference type="ARBA" id="ARBA00022475"/>
    </source>
</evidence>
<feature type="transmembrane region" description="Helical" evidence="6">
    <location>
        <begin position="144"/>
        <end position="164"/>
    </location>
</feature>
<dbReference type="SUPFAM" id="SSF103473">
    <property type="entry name" value="MFS general substrate transporter"/>
    <property type="match status" value="1"/>
</dbReference>
<organism evidence="7 8">
    <name type="scientific">Anoxybacillus flavithermus (strain DSM 21510 / WK1)</name>
    <dbReference type="NCBI Taxonomy" id="491915"/>
    <lineage>
        <taxon>Bacteria</taxon>
        <taxon>Bacillati</taxon>
        <taxon>Bacillota</taxon>
        <taxon>Bacilli</taxon>
        <taxon>Bacillales</taxon>
        <taxon>Anoxybacillaceae</taxon>
        <taxon>Anoxybacillus</taxon>
    </lineage>
</organism>
<feature type="transmembrane region" description="Helical" evidence="6">
    <location>
        <begin position="257"/>
        <end position="278"/>
    </location>
</feature>
<dbReference type="Gene3D" id="1.20.1250.20">
    <property type="entry name" value="MFS general substrate transporter like domains"/>
    <property type="match status" value="1"/>
</dbReference>
<keyword evidence="5 6" id="KW-0472">Membrane</keyword>
<sequence>MLVILLTLNFYKLAFGNVITNISGILYTIVATSFIYEYTKSATLAAIVALVRTIAKIISGLQLPFYTERFDITRLISSFYLFQVLLLSFFIVYFKLIELNTFTTTFIYLFVFFISYIEGIILPCRNSLVPKVVTHTQLFRANNIISFLEQTVSLLSWGMGGLLVVYFDKLWILVGITFSYLFPALLFKSMNIKIDKMKHKKKKIFRLDGWRVVKSNPFLLKMLIVDIIEGIASGIWIGGITLAFVREVLHKGENWWGYINTSYYLGTILSSSVLIIISSIIRRKLVISMSLGSLGVSVFVFIFGLNKIPLMSLILVFVLGLFYQLRDSAQRTLLQLHVKDDDLTAFYGFYSSINSVVFGFSIFLMGTISDLLGPQNIYLLASLMTLVSSILIFVALKNLKIEFNVNKTI</sequence>
<feature type="transmembrane region" description="Helical" evidence="6">
    <location>
        <begin position="12"/>
        <end position="36"/>
    </location>
</feature>
<dbReference type="PANTHER" id="PTHR23513:SF19">
    <property type="entry name" value="MAJOR FACILITATOR SUPERFAMILY (MFS) PROFILE DOMAIN-CONTAINING PROTEIN"/>
    <property type="match status" value="1"/>
</dbReference>
<feature type="transmembrane region" description="Helical" evidence="6">
    <location>
        <begin position="285"/>
        <end position="302"/>
    </location>
</feature>
<dbReference type="PANTHER" id="PTHR23513">
    <property type="entry name" value="INTEGRAL MEMBRANE EFFLUX PROTEIN-RELATED"/>
    <property type="match status" value="1"/>
</dbReference>
<dbReference type="HOGENOM" id="CLU_034180_1_0_9"/>
<dbReference type="Proteomes" id="UP000000742">
    <property type="component" value="Chromosome"/>
</dbReference>
<comment type="subcellular location">
    <subcellularLocation>
        <location evidence="1">Cell membrane</location>
        <topology evidence="1">Multi-pass membrane protein</topology>
    </subcellularLocation>
</comment>
<dbReference type="EMBL" id="CP000922">
    <property type="protein sequence ID" value="ACJ33632.1"/>
    <property type="molecule type" value="Genomic_DNA"/>
</dbReference>
<dbReference type="InterPro" id="IPR011701">
    <property type="entry name" value="MFS"/>
</dbReference>
<feature type="transmembrane region" description="Helical" evidence="6">
    <location>
        <begin position="308"/>
        <end position="325"/>
    </location>
</feature>
<feature type="transmembrane region" description="Helical" evidence="6">
    <location>
        <begin position="223"/>
        <end position="245"/>
    </location>
</feature>
<feature type="transmembrane region" description="Helical" evidence="6">
    <location>
        <begin position="377"/>
        <end position="396"/>
    </location>
</feature>
<evidence type="ECO:0000256" key="4">
    <source>
        <dbReference type="ARBA" id="ARBA00022989"/>
    </source>
</evidence>
<dbReference type="InterPro" id="IPR036259">
    <property type="entry name" value="MFS_trans_sf"/>
</dbReference>
<dbReference type="AlphaFoldDB" id="B7GFD7"/>
<dbReference type="Pfam" id="PF07690">
    <property type="entry name" value="MFS_1"/>
    <property type="match status" value="1"/>
</dbReference>
<proteinExistence type="predicted"/>
<keyword evidence="3 6" id="KW-0812">Transmembrane</keyword>
<protein>
    <submittedName>
        <fullName evidence="7">Permease of the major facilitator superfamily</fullName>
    </submittedName>
</protein>
<keyword evidence="2" id="KW-1003">Cell membrane</keyword>
<evidence type="ECO:0000313" key="7">
    <source>
        <dbReference type="EMBL" id="ACJ33632.1"/>
    </source>
</evidence>
<feature type="transmembrane region" description="Helical" evidence="6">
    <location>
        <begin position="42"/>
        <end position="63"/>
    </location>
</feature>
<feature type="transmembrane region" description="Helical" evidence="6">
    <location>
        <begin position="346"/>
        <end position="365"/>
    </location>
</feature>
<name>B7GFD7_ANOFW</name>
<reference evidence="7 8" key="1">
    <citation type="journal article" date="2008" name="Genome Biol.">
        <title>Encapsulated in silica: genome, proteome and physiology of the thermophilic bacterium Anoxybacillus flavithermus WK1.</title>
        <authorList>
            <person name="Saw J.H."/>
            <person name="Mountain B.W."/>
            <person name="Feng L."/>
            <person name="Omelchenko M.V."/>
            <person name="Hou S."/>
            <person name="Saito J.A."/>
            <person name="Stott M.B."/>
            <person name="Li D."/>
            <person name="Zhao G."/>
            <person name="Wu J."/>
            <person name="Galperin M.Y."/>
            <person name="Koonin E.V."/>
            <person name="Makarova K.S."/>
            <person name="Wolf Y.I."/>
            <person name="Rigden D.J."/>
            <person name="Dunfield P.F."/>
            <person name="Wang L."/>
            <person name="Alam M."/>
        </authorList>
    </citation>
    <scope>NUCLEOTIDE SEQUENCE [LARGE SCALE GENOMIC DNA]</scope>
    <source>
        <strain evidence="8">DSM 21510 / WK1</strain>
    </source>
</reference>
<dbReference type="CDD" id="cd06173">
    <property type="entry name" value="MFS_MefA_like"/>
    <property type="match status" value="1"/>
</dbReference>
<accession>B7GFD7</accession>
<evidence type="ECO:0000256" key="1">
    <source>
        <dbReference type="ARBA" id="ARBA00004651"/>
    </source>
</evidence>
<dbReference type="KEGG" id="afl:Aflv_1262"/>
<dbReference type="PATRIC" id="fig|491915.6.peg.1297"/>
<dbReference type="STRING" id="491915.Aflv_1262"/>
<evidence type="ECO:0000256" key="3">
    <source>
        <dbReference type="ARBA" id="ARBA00022692"/>
    </source>
</evidence>
<dbReference type="GO" id="GO:0005886">
    <property type="term" value="C:plasma membrane"/>
    <property type="evidence" value="ECO:0007669"/>
    <property type="project" value="UniProtKB-SubCell"/>
</dbReference>
<feature type="transmembrane region" description="Helical" evidence="6">
    <location>
        <begin position="106"/>
        <end position="124"/>
    </location>
</feature>
<feature type="transmembrane region" description="Helical" evidence="6">
    <location>
        <begin position="75"/>
        <end position="94"/>
    </location>
</feature>
<evidence type="ECO:0000313" key="8">
    <source>
        <dbReference type="Proteomes" id="UP000000742"/>
    </source>
</evidence>
<feature type="transmembrane region" description="Helical" evidence="6">
    <location>
        <begin position="170"/>
        <end position="187"/>
    </location>
</feature>
<dbReference type="GO" id="GO:0022857">
    <property type="term" value="F:transmembrane transporter activity"/>
    <property type="evidence" value="ECO:0007669"/>
    <property type="project" value="InterPro"/>
</dbReference>
<gene>
    <name evidence="7" type="ordered locus">Aflv_1262</name>
</gene>
<dbReference type="eggNOG" id="COG2211">
    <property type="taxonomic scope" value="Bacteria"/>
</dbReference>
<keyword evidence="4 6" id="KW-1133">Transmembrane helix</keyword>
<evidence type="ECO:0000256" key="5">
    <source>
        <dbReference type="ARBA" id="ARBA00023136"/>
    </source>
</evidence>
<evidence type="ECO:0000256" key="6">
    <source>
        <dbReference type="SAM" id="Phobius"/>
    </source>
</evidence>